<gene>
    <name evidence="2" type="ORF">GRI91_11385</name>
</gene>
<evidence type="ECO:0000313" key="3">
    <source>
        <dbReference type="Proteomes" id="UP000438476"/>
    </source>
</evidence>
<keyword evidence="3" id="KW-1185">Reference proteome</keyword>
<dbReference type="OrthoDB" id="5957195at2"/>
<proteinExistence type="predicted"/>
<feature type="chain" id="PRO_5026158588" description="Lipoprotein" evidence="1">
    <location>
        <begin position="22"/>
        <end position="203"/>
    </location>
</feature>
<accession>A0A6I4T8B6</accession>
<dbReference type="Proteomes" id="UP000438476">
    <property type="component" value="Unassembled WGS sequence"/>
</dbReference>
<protein>
    <recommendedName>
        <fullName evidence="4">Lipoprotein</fullName>
    </recommendedName>
</protein>
<name>A0A6I4T8B6_9SPHN</name>
<feature type="signal peptide" evidence="1">
    <location>
        <begin position="1"/>
        <end position="21"/>
    </location>
</feature>
<dbReference type="AlphaFoldDB" id="A0A6I4T8B6"/>
<keyword evidence="1" id="KW-0732">Signal</keyword>
<comment type="caution">
    <text evidence="2">The sequence shown here is derived from an EMBL/GenBank/DDBJ whole genome shotgun (WGS) entry which is preliminary data.</text>
</comment>
<evidence type="ECO:0000313" key="2">
    <source>
        <dbReference type="EMBL" id="MXO66361.1"/>
    </source>
</evidence>
<evidence type="ECO:0000256" key="1">
    <source>
        <dbReference type="SAM" id="SignalP"/>
    </source>
</evidence>
<evidence type="ECO:0008006" key="4">
    <source>
        <dbReference type="Google" id="ProtNLM"/>
    </source>
</evidence>
<organism evidence="2 3">
    <name type="scientific">Altericroceibacterium endophyticum</name>
    <dbReference type="NCBI Taxonomy" id="1808508"/>
    <lineage>
        <taxon>Bacteria</taxon>
        <taxon>Pseudomonadati</taxon>
        <taxon>Pseudomonadota</taxon>
        <taxon>Alphaproteobacteria</taxon>
        <taxon>Sphingomonadales</taxon>
        <taxon>Erythrobacteraceae</taxon>
        <taxon>Altericroceibacterium</taxon>
    </lineage>
</organism>
<reference evidence="2 3" key="1">
    <citation type="submission" date="2019-12" db="EMBL/GenBank/DDBJ databases">
        <title>Genomic-based taxomic classification of the family Erythrobacteraceae.</title>
        <authorList>
            <person name="Xu L."/>
        </authorList>
    </citation>
    <scope>NUCLEOTIDE SEQUENCE [LARGE SCALE GENOMIC DNA]</scope>
    <source>
        <strain evidence="2 3">LMG 29518</strain>
    </source>
</reference>
<dbReference type="EMBL" id="WTYT01000005">
    <property type="protein sequence ID" value="MXO66361.1"/>
    <property type="molecule type" value="Genomic_DNA"/>
</dbReference>
<dbReference type="RefSeq" id="WP_160736814.1">
    <property type="nucleotide sequence ID" value="NZ_WTYT01000005.1"/>
</dbReference>
<dbReference type="PROSITE" id="PS51257">
    <property type="entry name" value="PROKAR_LIPOPROTEIN"/>
    <property type="match status" value="1"/>
</dbReference>
<sequence>MKRIILPALTCTFLLSLSACGGGNADADGGANGEEDTQISAANAAGGGTEPGAEGQLAAIRDFRLTEDFLTRYQAFSDEAAERPCALSPAMPSGSGADEARSIEEAAERFAARPGVQEALDRHGLTAREMLTGMMILVSAAAKDTMSQIPGAEIHSDTDRIVSPENMEFYQKHKDAYQRHVEEVAAQQMAQNGGQIPECMKSQ</sequence>